<dbReference type="KEGG" id="esx:ESOMN_v1c01250"/>
<sequence>MKQLLILLSTIALAVPAVGTAAFIGRNTTNENAEIEVYKANNENRNDIKKTKINQQNNQWNDINLISECSVPAAGTHKDDDVKTAQKATAKISWENTISNSRFVDVSGQFDLNTYKEPVNTKNFMLKKIDSESSISRIVFEEEKVNDKWSGWGHQTSKIKIRLIAEYNTDEGITSLMLSNYTYIRTAGSVHKSSTYSKINNLSFLVGYKNK</sequence>
<dbReference type="RefSeq" id="WP_024863804.1">
    <property type="nucleotide sequence ID" value="NZ_CP024965.1"/>
</dbReference>
<proteinExistence type="predicted"/>
<evidence type="ECO:0000313" key="2">
    <source>
        <dbReference type="Proteomes" id="UP000232230"/>
    </source>
</evidence>
<organism evidence="1 2">
    <name type="scientific">Williamsoniiplasma somnilux</name>
    <dbReference type="NCBI Taxonomy" id="215578"/>
    <lineage>
        <taxon>Bacteria</taxon>
        <taxon>Bacillati</taxon>
        <taxon>Mycoplasmatota</taxon>
        <taxon>Mollicutes</taxon>
        <taxon>Entomoplasmatales</taxon>
        <taxon>Williamsoniiplasma</taxon>
    </lineage>
</organism>
<protein>
    <submittedName>
        <fullName evidence="1">Uncharacterized protein</fullName>
    </submittedName>
</protein>
<dbReference type="EMBL" id="CP024965">
    <property type="protein sequence ID" value="ATZ18510.1"/>
    <property type="molecule type" value="Genomic_DNA"/>
</dbReference>
<dbReference type="Proteomes" id="UP000232230">
    <property type="component" value="Chromosome"/>
</dbReference>
<reference evidence="1 2" key="1">
    <citation type="submission" date="2017-11" db="EMBL/GenBank/DDBJ databases">
        <title>Genome sequence of Entomoplasma somnilux PYAN-1 (ATCC 49194).</title>
        <authorList>
            <person name="Lo W.-S."/>
            <person name="Gasparich G.E."/>
            <person name="Kuo C.-H."/>
        </authorList>
    </citation>
    <scope>NUCLEOTIDE SEQUENCE [LARGE SCALE GENOMIC DNA]</scope>
    <source>
        <strain evidence="1 2">PYAN-1</strain>
    </source>
</reference>
<keyword evidence="2" id="KW-1185">Reference proteome</keyword>
<accession>A0A2K8NXG2</accession>
<name>A0A2K8NXG2_9MOLU</name>
<evidence type="ECO:0000313" key="1">
    <source>
        <dbReference type="EMBL" id="ATZ18510.1"/>
    </source>
</evidence>
<gene>
    <name evidence="1" type="ORF">ESOMN_v1c01250</name>
</gene>
<dbReference type="AlphaFoldDB" id="A0A2K8NXG2"/>